<proteinExistence type="predicted"/>
<evidence type="ECO:0000313" key="1">
    <source>
        <dbReference type="EMBL" id="OBZ89016.1"/>
    </source>
</evidence>
<protein>
    <submittedName>
        <fullName evidence="1">Uncharacterized protein</fullName>
    </submittedName>
</protein>
<gene>
    <name evidence="1" type="ORF">A0J61_02926</name>
</gene>
<name>A0A1C7NKJ7_9FUNG</name>
<comment type="caution">
    <text evidence="1">The sequence shown here is derived from an EMBL/GenBank/DDBJ whole genome shotgun (WGS) entry which is preliminary data.</text>
</comment>
<sequence length="166" mass="19075">MNTANSDIIYTVETIHQALVPSEITGVFKLDCNNKIREEDWKECLLELNKLWAMKRILYNCNKKAVMSPEEAQIKGIRLKFSGSYTPRSSNESRPIQKKSEKAGCFASLSIKYFYRAPKIFEFVPGDEGHSYHQPGDCADVLRCLPLSRRYLLKIQQELEHSSKSP</sequence>
<dbReference type="AlphaFoldDB" id="A0A1C7NKJ7"/>
<dbReference type="InParanoid" id="A0A1C7NKJ7"/>
<keyword evidence="2" id="KW-1185">Reference proteome</keyword>
<dbReference type="Proteomes" id="UP000093000">
    <property type="component" value="Unassembled WGS sequence"/>
</dbReference>
<organism evidence="1 2">
    <name type="scientific">Choanephora cucurbitarum</name>
    <dbReference type="NCBI Taxonomy" id="101091"/>
    <lineage>
        <taxon>Eukaryota</taxon>
        <taxon>Fungi</taxon>
        <taxon>Fungi incertae sedis</taxon>
        <taxon>Mucoromycota</taxon>
        <taxon>Mucoromycotina</taxon>
        <taxon>Mucoromycetes</taxon>
        <taxon>Mucorales</taxon>
        <taxon>Mucorineae</taxon>
        <taxon>Choanephoraceae</taxon>
        <taxon>Choanephoroideae</taxon>
        <taxon>Choanephora</taxon>
    </lineage>
</organism>
<evidence type="ECO:0000313" key="2">
    <source>
        <dbReference type="Proteomes" id="UP000093000"/>
    </source>
</evidence>
<dbReference type="EMBL" id="LUGH01000118">
    <property type="protein sequence ID" value="OBZ89016.1"/>
    <property type="molecule type" value="Genomic_DNA"/>
</dbReference>
<reference evidence="1 2" key="1">
    <citation type="submission" date="2016-03" db="EMBL/GenBank/DDBJ databases">
        <title>Choanephora cucurbitarum.</title>
        <authorList>
            <person name="Min B."/>
            <person name="Park H."/>
            <person name="Park J.-H."/>
            <person name="Shin H.-D."/>
            <person name="Choi I.-G."/>
        </authorList>
    </citation>
    <scope>NUCLEOTIDE SEQUENCE [LARGE SCALE GENOMIC DNA]</scope>
    <source>
        <strain evidence="1 2">KUS-F28377</strain>
    </source>
</reference>
<dbReference type="STRING" id="101091.A0A1C7NKJ7"/>
<accession>A0A1C7NKJ7</accession>